<dbReference type="EMBL" id="JNFF01000117">
    <property type="protein sequence ID" value="KEQ28124.1"/>
    <property type="molecule type" value="Genomic_DNA"/>
</dbReference>
<dbReference type="PANTHER" id="PTHR32027:SF9">
    <property type="entry name" value="BLL3847 PROTEIN"/>
    <property type="match status" value="1"/>
</dbReference>
<dbReference type="Gene3D" id="2.30.40.10">
    <property type="entry name" value="Urease, subunit C, domain 1"/>
    <property type="match status" value="1"/>
</dbReference>
<dbReference type="CDD" id="cd01293">
    <property type="entry name" value="Bact_CD"/>
    <property type="match status" value="1"/>
</dbReference>
<dbReference type="SUPFAM" id="SSF51338">
    <property type="entry name" value="Composite domain of metallo-dependent hydrolases"/>
    <property type="match status" value="1"/>
</dbReference>
<dbReference type="NCBIfam" id="NF005312">
    <property type="entry name" value="PRK06846.1"/>
    <property type="match status" value="1"/>
</dbReference>
<dbReference type="Pfam" id="PF07969">
    <property type="entry name" value="Amidohydro_3"/>
    <property type="match status" value="1"/>
</dbReference>
<gene>
    <name evidence="2" type="ORF">N180_00350</name>
</gene>
<dbReference type="InterPro" id="IPR032466">
    <property type="entry name" value="Metal_Hydrolase"/>
</dbReference>
<comment type="caution">
    <text evidence="2">The sequence shown here is derived from an EMBL/GenBank/DDBJ whole genome shotgun (WGS) entry which is preliminary data.</text>
</comment>
<organism evidence="2 3">
    <name type="scientific">Pedobacter antarcticus 4BY</name>
    <dbReference type="NCBI Taxonomy" id="1358423"/>
    <lineage>
        <taxon>Bacteria</taxon>
        <taxon>Pseudomonadati</taxon>
        <taxon>Bacteroidota</taxon>
        <taxon>Sphingobacteriia</taxon>
        <taxon>Sphingobacteriales</taxon>
        <taxon>Sphingobacteriaceae</taxon>
        <taxon>Pedobacter</taxon>
    </lineage>
</organism>
<proteinExistence type="predicted"/>
<dbReference type="GO" id="GO:0016814">
    <property type="term" value="F:hydrolase activity, acting on carbon-nitrogen (but not peptide) bonds, in cyclic amidines"/>
    <property type="evidence" value="ECO:0007669"/>
    <property type="project" value="TreeGrafter"/>
</dbReference>
<dbReference type="Gene3D" id="3.20.20.140">
    <property type="entry name" value="Metal-dependent hydrolases"/>
    <property type="match status" value="1"/>
</dbReference>
<evidence type="ECO:0000313" key="2">
    <source>
        <dbReference type="EMBL" id="KEQ28124.1"/>
    </source>
</evidence>
<sequence>MNRKNFLSLSTGMVGAGLLAGVPKPLVAMTAFTGSSNKAGNITLKNVLLETGFESDEFEITATKTALFVVEIRDGKIFSIQPNSDSKDAVDAKGYLMLPAMKDMHIHLDKTFYSGPWKARSKKQKSIVDMIRLEEQIIPQLLPHSTERAEKIIELLQSQGTDFARSHCNIEPTSKLNSLKNLQQAILNKKNSFGVEIVAFPQHGLLYSKSEGLMKEAAQLDIDFIGGLDPTSIDRDMIKSMDLTIRLALDYKKGIDIHLHESGESGLETIEYLTRRVMENPALKGKTFVSHAFALSRLEKPKLDQVCANLAEAGIGIISTVPIGKSVMPIPTLYKHKVRVMTGTDSVIDHWSTFGSGNMLGKANLLAQLYGWSDELALSRCLRIATDDILPLDDNGKQLWPKVGDAASFNLFKASCSAEAVARIPPLRARYYKGVEQQI</sequence>
<dbReference type="SUPFAM" id="SSF51556">
    <property type="entry name" value="Metallo-dependent hydrolases"/>
    <property type="match status" value="1"/>
</dbReference>
<dbReference type="InterPro" id="IPR052349">
    <property type="entry name" value="Metallo-hydrolase_Enzymes"/>
</dbReference>
<dbReference type="Proteomes" id="UP000028007">
    <property type="component" value="Unassembled WGS sequence"/>
</dbReference>
<dbReference type="RefSeq" id="WP_037444669.1">
    <property type="nucleotide sequence ID" value="NZ_JNFF01000117.1"/>
</dbReference>
<name>A0A081PBQ1_9SPHI</name>
<dbReference type="PANTHER" id="PTHR32027">
    <property type="entry name" value="CYTOSINE DEAMINASE"/>
    <property type="match status" value="1"/>
</dbReference>
<protein>
    <submittedName>
        <fullName evidence="2">Deaminase</fullName>
    </submittedName>
</protein>
<dbReference type="eggNOG" id="COG0402">
    <property type="taxonomic scope" value="Bacteria"/>
</dbReference>
<dbReference type="InterPro" id="IPR011059">
    <property type="entry name" value="Metal-dep_hydrolase_composite"/>
</dbReference>
<evidence type="ECO:0000259" key="1">
    <source>
        <dbReference type="Pfam" id="PF07969"/>
    </source>
</evidence>
<feature type="domain" description="Amidohydrolase 3" evidence="1">
    <location>
        <begin position="208"/>
        <end position="413"/>
    </location>
</feature>
<keyword evidence="3" id="KW-1185">Reference proteome</keyword>
<dbReference type="InterPro" id="IPR013108">
    <property type="entry name" value="Amidohydro_3"/>
</dbReference>
<evidence type="ECO:0000313" key="3">
    <source>
        <dbReference type="Proteomes" id="UP000028007"/>
    </source>
</evidence>
<reference evidence="2 3" key="1">
    <citation type="journal article" date="1992" name="Int. J. Syst. Bacteriol.">
        <title>Sphingobacterium antarcticus sp. nov. a Psychrotrophic Bacterium from the Soils of Schirmacher Oasis, Antarctica.</title>
        <authorList>
            <person name="Shivaji S."/>
            <person name="Ray M.K."/>
            <person name="Rao N.S."/>
            <person name="Saiserr L."/>
            <person name="Jagannadham M.V."/>
            <person name="Kumar G.S."/>
            <person name="Reddy G."/>
            <person name="Bhargava P.M."/>
        </authorList>
    </citation>
    <scope>NUCLEOTIDE SEQUENCE [LARGE SCALE GENOMIC DNA]</scope>
    <source>
        <strain evidence="2 3">4BY</strain>
    </source>
</reference>
<dbReference type="AlphaFoldDB" id="A0A081PBQ1"/>
<accession>A0A081PBQ1</accession>
<dbReference type="OrthoDB" id="9815027at2"/>